<gene>
    <name evidence="6" type="ORF">FAA86_22030</name>
</gene>
<feature type="site" description="Important for substrate specificity" evidence="4">
    <location>
        <position position="145"/>
    </location>
</feature>
<protein>
    <submittedName>
        <fullName evidence="6">Alpha/beta fold hydrolase</fullName>
    </submittedName>
</protein>
<organism evidence="6 7">
    <name type="scientific">Rhizobium rosettiformans W3</name>
    <dbReference type="NCBI Taxonomy" id="538378"/>
    <lineage>
        <taxon>Bacteria</taxon>
        <taxon>Pseudomonadati</taxon>
        <taxon>Pseudomonadota</taxon>
        <taxon>Alphaproteobacteria</taxon>
        <taxon>Hyphomicrobiales</taxon>
        <taxon>Rhizobiaceae</taxon>
        <taxon>Rhizobium/Agrobacterium group</taxon>
        <taxon>Rhizobium</taxon>
    </lineage>
</organism>
<dbReference type="Gene3D" id="3.40.50.1820">
    <property type="entry name" value="alpha/beta hydrolase"/>
    <property type="match status" value="1"/>
</dbReference>
<comment type="caution">
    <text evidence="6">The sequence shown here is derived from an EMBL/GenBank/DDBJ whole genome shotgun (WGS) entry which is preliminary data.</text>
</comment>
<reference evidence="6 7" key="1">
    <citation type="submission" date="2019-04" db="EMBL/GenBank/DDBJ databases">
        <title>genome sequence of strain W3.</title>
        <authorList>
            <person name="Gao J."/>
            <person name="Sun J."/>
        </authorList>
    </citation>
    <scope>NUCLEOTIDE SEQUENCE [LARGE SCALE GENOMIC DNA]</scope>
    <source>
        <strain evidence="6 7">W3</strain>
    </source>
</reference>
<dbReference type="EMBL" id="STGU01000020">
    <property type="protein sequence ID" value="THV31627.1"/>
    <property type="molecule type" value="Genomic_DNA"/>
</dbReference>
<dbReference type="PANTHER" id="PTHR43798">
    <property type="entry name" value="MONOACYLGLYCEROL LIPASE"/>
    <property type="match status" value="1"/>
</dbReference>
<evidence type="ECO:0000256" key="3">
    <source>
        <dbReference type="PIRSR" id="PIRSR017388-2"/>
    </source>
</evidence>
<proteinExistence type="predicted"/>
<feature type="domain" description="Serine aminopeptidase S33" evidence="5">
    <location>
        <begin position="20"/>
        <end position="231"/>
    </location>
</feature>
<feature type="active site" description="Charge relay system" evidence="2">
    <location>
        <position position="226"/>
    </location>
</feature>
<dbReference type="InterPro" id="IPR022742">
    <property type="entry name" value="Hydrolase_4"/>
</dbReference>
<evidence type="ECO:0000256" key="1">
    <source>
        <dbReference type="ARBA" id="ARBA00022801"/>
    </source>
</evidence>
<dbReference type="RefSeq" id="WP_136543170.1">
    <property type="nucleotide sequence ID" value="NZ_STGU01000020.1"/>
</dbReference>
<accession>A0A4S8PLT1</accession>
<dbReference type="GO" id="GO:0016020">
    <property type="term" value="C:membrane"/>
    <property type="evidence" value="ECO:0007669"/>
    <property type="project" value="TreeGrafter"/>
</dbReference>
<dbReference type="InterPro" id="IPR050266">
    <property type="entry name" value="AB_hydrolase_sf"/>
</dbReference>
<dbReference type="PIRSF" id="PIRSF017388">
    <property type="entry name" value="Esterase_lipase"/>
    <property type="match status" value="1"/>
</dbReference>
<dbReference type="Pfam" id="PF12146">
    <property type="entry name" value="Hydrolase_4"/>
    <property type="match status" value="1"/>
</dbReference>
<evidence type="ECO:0000313" key="6">
    <source>
        <dbReference type="EMBL" id="THV31627.1"/>
    </source>
</evidence>
<evidence type="ECO:0000313" key="7">
    <source>
        <dbReference type="Proteomes" id="UP000307378"/>
    </source>
</evidence>
<dbReference type="GO" id="GO:0052689">
    <property type="term" value="F:carboxylic ester hydrolase activity"/>
    <property type="evidence" value="ECO:0007669"/>
    <property type="project" value="InterPro"/>
</dbReference>
<evidence type="ECO:0000256" key="4">
    <source>
        <dbReference type="PIRSR" id="PIRSR017388-3"/>
    </source>
</evidence>
<dbReference type="AlphaFoldDB" id="A0A4S8PLT1"/>
<feature type="binding site" evidence="3">
    <location>
        <position position="96"/>
    </location>
    <ligand>
        <name>substrate</name>
    </ligand>
</feature>
<feature type="active site" description="Charge relay system" evidence="2">
    <location>
        <position position="196"/>
    </location>
</feature>
<evidence type="ECO:0000256" key="2">
    <source>
        <dbReference type="PIRSR" id="PIRSR017388-1"/>
    </source>
</evidence>
<keyword evidence="1 6" id="KW-0378">Hydrolase</keyword>
<dbReference type="Proteomes" id="UP000307378">
    <property type="component" value="Unassembled WGS sequence"/>
</dbReference>
<dbReference type="InterPro" id="IPR012354">
    <property type="entry name" value="Esterase_lipase"/>
</dbReference>
<feature type="binding site" evidence="3">
    <location>
        <position position="26"/>
    </location>
    <ligand>
        <name>substrate</name>
    </ligand>
</feature>
<evidence type="ECO:0000259" key="5">
    <source>
        <dbReference type="Pfam" id="PF12146"/>
    </source>
</evidence>
<name>A0A4S8PLT1_9HYPH</name>
<sequence>MVSIMKGAEPFEFEGSDIGVLVLHGFTGSTQSMRYLGEGLHRTFGFTVVGPRLPGHGTSVDDMETTTYMDWLAGAEEALKELAARKRKVFVTGLSMGGTLTLNLAARFADQIAGIATVAAAAGPLGEGFSDAVFLNPRPQRLPGIASDIKAVGVTELAYSEVPVRCMGDVLTLVLATANLFGRIKCPTLVIQGREDHVVPASNAMKIVSSISSDDIRLLYLNDSYHVATLDNDKDIIVERVGSFFREFAN</sequence>
<dbReference type="PANTHER" id="PTHR43798:SF31">
    <property type="entry name" value="AB HYDROLASE SUPERFAMILY PROTEIN YCLE"/>
    <property type="match status" value="1"/>
</dbReference>
<dbReference type="SUPFAM" id="SSF53474">
    <property type="entry name" value="alpha/beta-Hydrolases"/>
    <property type="match status" value="1"/>
</dbReference>
<dbReference type="InterPro" id="IPR029058">
    <property type="entry name" value="AB_hydrolase_fold"/>
</dbReference>
<feature type="active site" description="Nucleophile" evidence="2">
    <location>
        <position position="95"/>
    </location>
</feature>